<evidence type="ECO:0000256" key="1">
    <source>
        <dbReference type="SAM" id="Phobius"/>
    </source>
</evidence>
<accession>A0ABQ5K9Q0</accession>
<dbReference type="EMBL" id="BQXS01000684">
    <property type="protein sequence ID" value="GKT29138.1"/>
    <property type="molecule type" value="Genomic_DNA"/>
</dbReference>
<organism evidence="2 3">
    <name type="scientific">Aduncisulcus paluster</name>
    <dbReference type="NCBI Taxonomy" id="2918883"/>
    <lineage>
        <taxon>Eukaryota</taxon>
        <taxon>Metamonada</taxon>
        <taxon>Carpediemonas-like organisms</taxon>
        <taxon>Aduncisulcus</taxon>
    </lineage>
</organism>
<sequence length="109" mass="11421">MKIKLLIGVGVCAVLSALSVFAAAEFGTDLKFMLQIAAVVVFVIVLLGGTITVLMVSSGAAKKSDAIAKYLKGVEEGDFNSNRPESCEGDLGQLGEQVCSTIDVLKKRI</sequence>
<feature type="transmembrane region" description="Helical" evidence="1">
    <location>
        <begin position="32"/>
        <end position="56"/>
    </location>
</feature>
<protein>
    <submittedName>
        <fullName evidence="2">Methyl-accepting chemotaxis protein</fullName>
    </submittedName>
</protein>
<name>A0ABQ5K9Q0_9EUKA</name>
<keyword evidence="1" id="KW-0472">Membrane</keyword>
<comment type="caution">
    <text evidence="2">The sequence shown here is derived from an EMBL/GenBank/DDBJ whole genome shotgun (WGS) entry which is preliminary data.</text>
</comment>
<proteinExistence type="predicted"/>
<dbReference type="Proteomes" id="UP001057375">
    <property type="component" value="Unassembled WGS sequence"/>
</dbReference>
<feature type="non-terminal residue" evidence="2">
    <location>
        <position position="109"/>
    </location>
</feature>
<gene>
    <name evidence="2" type="ORF">ADUPG1_001059</name>
</gene>
<reference evidence="2" key="1">
    <citation type="submission" date="2022-03" db="EMBL/GenBank/DDBJ databases">
        <title>Draft genome sequence of Aduncisulcus paluster, a free-living microaerophilic Fornicata.</title>
        <authorList>
            <person name="Yuyama I."/>
            <person name="Kume K."/>
            <person name="Tamura T."/>
            <person name="Inagaki Y."/>
            <person name="Hashimoto T."/>
        </authorList>
    </citation>
    <scope>NUCLEOTIDE SEQUENCE</scope>
    <source>
        <strain evidence="2">NY0171</strain>
    </source>
</reference>
<keyword evidence="1" id="KW-1133">Transmembrane helix</keyword>
<evidence type="ECO:0000313" key="2">
    <source>
        <dbReference type="EMBL" id="GKT29138.1"/>
    </source>
</evidence>
<evidence type="ECO:0000313" key="3">
    <source>
        <dbReference type="Proteomes" id="UP001057375"/>
    </source>
</evidence>
<keyword evidence="1" id="KW-0812">Transmembrane</keyword>
<keyword evidence="3" id="KW-1185">Reference proteome</keyword>